<dbReference type="InterPro" id="IPR020850">
    <property type="entry name" value="GED_dom"/>
</dbReference>
<name>A0AA88H1J5_ARTSF</name>
<dbReference type="EMBL" id="JAVRJZ010000536">
    <property type="protein sequence ID" value="KAK2702235.1"/>
    <property type="molecule type" value="Genomic_DNA"/>
</dbReference>
<dbReference type="GO" id="GO:0005525">
    <property type="term" value="F:GTP binding"/>
    <property type="evidence" value="ECO:0007669"/>
    <property type="project" value="InterPro"/>
</dbReference>
<dbReference type="Proteomes" id="UP001187531">
    <property type="component" value="Unassembled WGS sequence"/>
</dbReference>
<dbReference type="PROSITE" id="PS51388">
    <property type="entry name" value="GED"/>
    <property type="match status" value="1"/>
</dbReference>
<dbReference type="SMART" id="SM00302">
    <property type="entry name" value="GED"/>
    <property type="match status" value="1"/>
</dbReference>
<dbReference type="Gene3D" id="2.30.29.30">
    <property type="entry name" value="Pleckstrin-homology domain (PH domain)/Phosphotyrosine-binding domain (PTB)"/>
    <property type="match status" value="1"/>
</dbReference>
<sequence length="240" mass="28082">MCFSIVDLIKRRNKVYLSILTTEDLSWYTSGNGDDQEQKLTIPLEGIKLKELESELMTEKSPFTLYQSRGRNIYKDSKKLYVTFKDQDSYDAWLLLQELVLLLKTLRMDKESMKNKRQILTIRNAIDSYMKIVSNQVKDLVPKCNLKILLNSCKDFIQSDLLDELYHKNLANLILENEEEVNQREEKRRLYGACRDTLKVFDDIYITLFNTLFKTVNNAYKDVTTNTTTTPTTTNPATMK</sequence>
<dbReference type="Pfam" id="PF02212">
    <property type="entry name" value="GED"/>
    <property type="match status" value="1"/>
</dbReference>
<reference evidence="2" key="1">
    <citation type="submission" date="2023-07" db="EMBL/GenBank/DDBJ databases">
        <title>Chromosome-level genome assembly of Artemia franciscana.</title>
        <authorList>
            <person name="Jo E."/>
        </authorList>
    </citation>
    <scope>NUCLEOTIDE SEQUENCE</scope>
    <source>
        <tissue evidence="2">Whole body</tissue>
    </source>
</reference>
<dbReference type="InterPro" id="IPR011993">
    <property type="entry name" value="PH-like_dom_sf"/>
</dbReference>
<gene>
    <name evidence="2" type="ORF">QYM36_019154</name>
</gene>
<evidence type="ECO:0000313" key="3">
    <source>
        <dbReference type="Proteomes" id="UP001187531"/>
    </source>
</evidence>
<evidence type="ECO:0000313" key="2">
    <source>
        <dbReference type="EMBL" id="KAK2702235.1"/>
    </source>
</evidence>
<accession>A0AA88H1J5</accession>
<keyword evidence="3" id="KW-1185">Reference proteome</keyword>
<evidence type="ECO:0000259" key="1">
    <source>
        <dbReference type="PROSITE" id="PS51388"/>
    </source>
</evidence>
<dbReference type="InterPro" id="IPR003130">
    <property type="entry name" value="GED"/>
</dbReference>
<comment type="caution">
    <text evidence="2">The sequence shown here is derived from an EMBL/GenBank/DDBJ whole genome shotgun (WGS) entry which is preliminary data.</text>
</comment>
<organism evidence="2 3">
    <name type="scientific">Artemia franciscana</name>
    <name type="common">Brine shrimp</name>
    <name type="synonym">Artemia sanfranciscana</name>
    <dbReference type="NCBI Taxonomy" id="6661"/>
    <lineage>
        <taxon>Eukaryota</taxon>
        <taxon>Metazoa</taxon>
        <taxon>Ecdysozoa</taxon>
        <taxon>Arthropoda</taxon>
        <taxon>Crustacea</taxon>
        <taxon>Branchiopoda</taxon>
        <taxon>Anostraca</taxon>
        <taxon>Artemiidae</taxon>
        <taxon>Artemia</taxon>
    </lineage>
</organism>
<feature type="domain" description="GED" evidence="1">
    <location>
        <begin position="119"/>
        <end position="209"/>
    </location>
</feature>
<dbReference type="SUPFAM" id="SSF50729">
    <property type="entry name" value="PH domain-like"/>
    <property type="match status" value="1"/>
</dbReference>
<protein>
    <recommendedName>
        <fullName evidence="1">GED domain-containing protein</fullName>
    </recommendedName>
</protein>
<dbReference type="GO" id="GO:0003924">
    <property type="term" value="F:GTPase activity"/>
    <property type="evidence" value="ECO:0007669"/>
    <property type="project" value="InterPro"/>
</dbReference>
<dbReference type="AlphaFoldDB" id="A0AA88H1J5"/>
<proteinExistence type="predicted"/>